<dbReference type="Pfam" id="PF12800">
    <property type="entry name" value="Fer4_4"/>
    <property type="match status" value="1"/>
</dbReference>
<evidence type="ECO:0000256" key="4">
    <source>
        <dbReference type="ARBA" id="ARBA00023014"/>
    </source>
</evidence>
<dbReference type="PROSITE" id="PS00198">
    <property type="entry name" value="4FE4S_FER_1"/>
    <property type="match status" value="1"/>
</dbReference>
<gene>
    <name evidence="6" type="ORF">ENP55_02860</name>
</gene>
<dbReference type="Gene3D" id="3.30.70.20">
    <property type="match status" value="2"/>
</dbReference>
<dbReference type="SUPFAM" id="SSF54862">
    <property type="entry name" value="4Fe-4S ferredoxins"/>
    <property type="match status" value="1"/>
</dbReference>
<dbReference type="InterPro" id="IPR050954">
    <property type="entry name" value="ET_IronSulfur_Cluster-Binding"/>
</dbReference>
<dbReference type="GO" id="GO:0016491">
    <property type="term" value="F:oxidoreductase activity"/>
    <property type="evidence" value="ECO:0007669"/>
    <property type="project" value="UniProtKB-ARBA"/>
</dbReference>
<keyword evidence="4" id="KW-0411">Iron-sulfur</keyword>
<keyword evidence="1" id="KW-0004">4Fe-4S</keyword>
<keyword evidence="3" id="KW-0408">Iron</keyword>
<evidence type="ECO:0000256" key="1">
    <source>
        <dbReference type="ARBA" id="ARBA00022485"/>
    </source>
</evidence>
<dbReference type="PANTHER" id="PTHR43177:SF3">
    <property type="entry name" value="PROTEIN NRFC HOMOLOG"/>
    <property type="match status" value="1"/>
</dbReference>
<feature type="domain" description="4Fe-4S ferredoxin-type" evidence="5">
    <location>
        <begin position="80"/>
        <end position="109"/>
    </location>
</feature>
<proteinExistence type="predicted"/>
<reference evidence="6" key="1">
    <citation type="journal article" date="2020" name="mSystems">
        <title>Genome- and Community-Level Interaction Insights into Carbon Utilization and Element Cycling Functions of Hydrothermarchaeota in Hydrothermal Sediment.</title>
        <authorList>
            <person name="Zhou Z."/>
            <person name="Liu Y."/>
            <person name="Xu W."/>
            <person name="Pan J."/>
            <person name="Luo Z.H."/>
            <person name="Li M."/>
        </authorList>
    </citation>
    <scope>NUCLEOTIDE SEQUENCE [LARGE SCALE GENOMIC DNA]</scope>
    <source>
        <strain evidence="6">SpSt-23</strain>
    </source>
</reference>
<sequence length="169" mass="18250">MSLNNPSTSHQRYLRIIDIGTCIGCGACEAACDFIHDGKPYIKVYRTSLGLEIPVSCLHCAKAPCIDVCPTGAMTRDKEGAVYVIPSKCIGCMACLYACPFGIPELDKALRISTKCDLCSDQRKKGLEPGCSSLCPTGAIVYSAEPVVFDIAKKKTAESWAKARYESLK</sequence>
<feature type="domain" description="4Fe-4S ferredoxin-type" evidence="5">
    <location>
        <begin position="47"/>
        <end position="79"/>
    </location>
</feature>
<organism evidence="6">
    <name type="scientific">Thermosphaera aggregans</name>
    <dbReference type="NCBI Taxonomy" id="54254"/>
    <lineage>
        <taxon>Archaea</taxon>
        <taxon>Thermoproteota</taxon>
        <taxon>Thermoprotei</taxon>
        <taxon>Desulfurococcales</taxon>
        <taxon>Desulfurococcaceae</taxon>
        <taxon>Thermosphaera</taxon>
    </lineage>
</organism>
<dbReference type="PANTHER" id="PTHR43177">
    <property type="entry name" value="PROTEIN NRFC"/>
    <property type="match status" value="1"/>
</dbReference>
<dbReference type="GO" id="GO:0046872">
    <property type="term" value="F:metal ion binding"/>
    <property type="evidence" value="ECO:0007669"/>
    <property type="project" value="UniProtKB-KW"/>
</dbReference>
<keyword evidence="2" id="KW-0479">Metal-binding</keyword>
<dbReference type="AlphaFoldDB" id="A0A7C2BKG5"/>
<dbReference type="InterPro" id="IPR017900">
    <property type="entry name" value="4Fe4S_Fe_S_CS"/>
</dbReference>
<dbReference type="PROSITE" id="PS51379">
    <property type="entry name" value="4FE4S_FER_2"/>
    <property type="match status" value="3"/>
</dbReference>
<dbReference type="CDD" id="cd16374">
    <property type="entry name" value="DMSOR_beta_like"/>
    <property type="match status" value="1"/>
</dbReference>
<evidence type="ECO:0000256" key="2">
    <source>
        <dbReference type="ARBA" id="ARBA00022723"/>
    </source>
</evidence>
<dbReference type="EMBL" id="DSJT01000012">
    <property type="protein sequence ID" value="HEF87234.1"/>
    <property type="molecule type" value="Genomic_DNA"/>
</dbReference>
<dbReference type="InterPro" id="IPR017896">
    <property type="entry name" value="4Fe4S_Fe-S-bd"/>
</dbReference>
<evidence type="ECO:0000259" key="5">
    <source>
        <dbReference type="PROSITE" id="PS51379"/>
    </source>
</evidence>
<dbReference type="Pfam" id="PF13247">
    <property type="entry name" value="Fer4_11"/>
    <property type="match status" value="1"/>
</dbReference>
<evidence type="ECO:0000313" key="6">
    <source>
        <dbReference type="EMBL" id="HEF87234.1"/>
    </source>
</evidence>
<dbReference type="GO" id="GO:0051539">
    <property type="term" value="F:4 iron, 4 sulfur cluster binding"/>
    <property type="evidence" value="ECO:0007669"/>
    <property type="project" value="UniProtKB-KW"/>
</dbReference>
<name>A0A7C2BKG5_9CREN</name>
<protein>
    <submittedName>
        <fullName evidence="6">4Fe-4S dicluster domain-containing protein</fullName>
    </submittedName>
</protein>
<evidence type="ECO:0000256" key="3">
    <source>
        <dbReference type="ARBA" id="ARBA00023004"/>
    </source>
</evidence>
<accession>A0A7C2BKG5</accession>
<comment type="caution">
    <text evidence="6">The sequence shown here is derived from an EMBL/GenBank/DDBJ whole genome shotgun (WGS) entry which is preliminary data.</text>
</comment>
<feature type="domain" description="4Fe-4S ferredoxin-type" evidence="5">
    <location>
        <begin position="13"/>
        <end position="32"/>
    </location>
</feature>